<keyword evidence="5 9" id="KW-0833">Ubl conjugation pathway</keyword>
<keyword evidence="6 9" id="KW-0862">Zinc</keyword>
<keyword evidence="3 9" id="KW-0479">Metal-binding</keyword>
<feature type="compositionally biased region" description="Pro residues" evidence="10">
    <location>
        <begin position="548"/>
        <end position="560"/>
    </location>
</feature>
<dbReference type="OrthoDB" id="26387at2759"/>
<dbReference type="Gene3D" id="2.10.110.30">
    <property type="match status" value="1"/>
</dbReference>
<evidence type="ECO:0000256" key="3">
    <source>
        <dbReference type="ARBA" id="ARBA00022723"/>
    </source>
</evidence>
<dbReference type="GO" id="GO:0008270">
    <property type="term" value="F:zinc ion binding"/>
    <property type="evidence" value="ECO:0007669"/>
    <property type="project" value="UniProtKB-UniRule"/>
</dbReference>
<dbReference type="Pfam" id="PF18995">
    <property type="entry name" value="PRT6_C"/>
    <property type="match status" value="1"/>
</dbReference>
<gene>
    <name evidence="12" type="ORF">LEMA_P010410.1</name>
</gene>
<dbReference type="SUPFAM" id="SSF46785">
    <property type="entry name" value="Winged helix' DNA-binding domain"/>
    <property type="match status" value="1"/>
</dbReference>
<dbReference type="GO" id="GO:0061630">
    <property type="term" value="F:ubiquitin protein ligase activity"/>
    <property type="evidence" value="ECO:0007669"/>
    <property type="project" value="UniProtKB-UniRule"/>
</dbReference>
<dbReference type="InterPro" id="IPR044046">
    <property type="entry name" value="E3_ligase_UBR-like_C"/>
</dbReference>
<dbReference type="VEuPathDB" id="FungiDB:LEMA_P010410.1"/>
<name>E5ACQ2_LEPMJ</name>
<dbReference type="FunFam" id="2.10.110.30:FF:000001">
    <property type="entry name" value="E3 ubiquitin-protein ligase UBR2 isoform 1"/>
    <property type="match status" value="1"/>
</dbReference>
<keyword evidence="4 9" id="KW-0863">Zinc-finger</keyword>
<dbReference type="Proteomes" id="UP000002668">
    <property type="component" value="Genome"/>
</dbReference>
<evidence type="ECO:0000256" key="6">
    <source>
        <dbReference type="ARBA" id="ARBA00022833"/>
    </source>
</evidence>
<comment type="catalytic activity">
    <reaction evidence="1 9">
        <text>S-ubiquitinyl-[E2 ubiquitin-conjugating enzyme]-L-cysteine + [acceptor protein]-L-lysine = [E2 ubiquitin-conjugating enzyme]-L-cysteine + N(6)-ubiquitinyl-[acceptor protein]-L-lysine.</text>
        <dbReference type="EC" id="2.3.2.27"/>
    </reaction>
</comment>
<evidence type="ECO:0000256" key="2">
    <source>
        <dbReference type="ARBA" id="ARBA00022679"/>
    </source>
</evidence>
<dbReference type="InterPro" id="IPR055194">
    <property type="entry name" value="UBR1-like_WH"/>
</dbReference>
<feature type="compositionally biased region" description="Polar residues" evidence="10">
    <location>
        <begin position="562"/>
        <end position="574"/>
    </location>
</feature>
<evidence type="ECO:0000256" key="4">
    <source>
        <dbReference type="ARBA" id="ARBA00022771"/>
    </source>
</evidence>
<keyword evidence="2 9" id="KW-0808">Transferase</keyword>
<dbReference type="GO" id="GO:0000151">
    <property type="term" value="C:ubiquitin ligase complex"/>
    <property type="evidence" value="ECO:0007669"/>
    <property type="project" value="TreeGrafter"/>
</dbReference>
<comment type="function">
    <text evidence="9">Ubiquitin ligase protein which is a component of the N-end rule pathway. Recognizes and binds to proteins bearing specific N-terminal residues that are destabilizing according to the N-end rule, leading to their ubiquitination and subsequent degradation.</text>
</comment>
<dbReference type="OMA" id="GEASYMC"/>
<evidence type="ECO:0000313" key="12">
    <source>
        <dbReference type="EMBL" id="CBY02254.1"/>
    </source>
</evidence>
<sequence>MDIKNSEGGGAHTIWEERGSEEVCGEWLAHSPRPAATRHDTIQRADSHVVLLYVRHKNPRRPTAPPSSSQQQATNTMYISPLEQELCRNLRELPRRHNYRFDKAADAELRRILFASLANRGEYLALFFPHGPPPAESEKPWSLRDAQGAVEGAEYTAAARGKPCGHIFKNGEATYRCKTCTTDDTCVLCARCFDASDHEGHQVFVSVSPGNSGCCDCGDDEAWIRPLHCNIHSADPDPDSDPASKAAGKARAGSMLPDALLESMRTTIARALDYLIDVFSCSPEQLRLPKTEESILQDERASRLTSRWYDPGDQPDECRDFCLVLWNDEKHTVNDVRDQVARACKQKKAFGLAKAYQVNDVGRSAIVYRTDLKELLRMAKIIEEIKLTVTIRSARDTFREQMGEAIVEWIADIAACSVGEDNHVLRRTICEELLKPWRVGSEAANQIIGKTGLDDHEMEDRDAELEMLQGFQHQAQLVRLQRRWTAAANDDTTASDDDEEEGEGAATTGDDMDIDQVGARDNDGDVEMEAYESADEALEVSEATLAGYPPPPPPPPPVVPPQRNQQEHSVTPAESDSEPTVGAPSLSHVEPLIPVPETPQTRSLPLRHSRPPRYWLEKPEGYGKKPGIPPHEDLWQRLRLDHLILYDLRMWKQLRVRLRDVFISTVVTIPQFKRLLGLRFAGVYTALAQLYLIADREPDHSIINLSLQMLTTPSISSEIVERGNFLTNLMAILYTFLTTRQVGYPSNVDPRATLAFEQGAVTNRRMYHFFMDMKYLLGSDFVQERIREEERYLLQFLDLVKLHQGICPNVRAVGEHIEFESEAWISASLITREINKLCRHFAESFTWKRDEDPTNIRRAIRAAAKVVIVNSLGAERKRFDQTELKEMTRFKTLPVFEFDAEPSTFQGPSYKIVDYMIAKEPMSFHHALHYTVSWLIDRARDMPREVLLQLLLFTHDELQMDHSPTLVPVPLYDPEEYLLAMFDFPLRVCAWLSQMRAGIWVRNGITLRHQMTQYRSVGQRDVAHQRDLFLLQSALVLCNPSVFLATMIDRFGLMGWMTGKYEASHHGFEDTQAIDVVEDFVHLLITILSERISLVATEENSESHLAAMRRDIAHILCFKPLSYSDMTARLSDRIQNMDEFPAVLSEMTSFRAPEGLSDSGTFELKEEYLDLVDPYLHQYNRNQREEAENTYKAYMAKKTGKPVSDIIYEPKLRPIHSGLFQNLSDFTRTPLFTQIIYYLLAYGLKADTATPNIPVTRVEAYIQFVLQLVLVAVLEDKSEEHEWSQPVPDSFVTSVLTREAKTGIRDHLTVLSLLKALQEREDLKACEPKINLILHRLKQRQQNTFIIAAAALNIPTDGMDTASPACFTTQDKEEKKKQALDRQAKVMAAFKEQQGKFLANQEFDWGEDDFSDLEDETGGLVEQEKTLKYPSGTCILCQEDCNDQRLYGSFGYVYKSRILRQTDVQDDDWVDEVVHTPVSLDRSTDHVRPFGVSGKNRHTITKVTAGGERTTIERQDLGKGFPPTKVQPGPVTTGCGHIMHFGCFEVYLQATQRRHVSQIARNHPERPELKEFMCPLCKALGNLFLPIIWKPKKVSSTGVLETHVSFDDWIRTDLVTTCKSVEKSTGKVLVDLSQNQKALYEFAEHEFIQPVASRLSDLLKPPPPPTPASMQAHSYLPAFLNLQTADTIETVIHAGETSPAPIQTNPMIELTVIYRRIKETLRANGIPSGFTYPYASAPPTDDLTHTDTLARALGYSIAAVEIAQRGVQSESMRGTLIDRISPQTITHLRVFSATVSSYITIGSLRGQNPSKTLEEFTEMQRRQIRQLFVGHPGVFDPEVLPFDLKGITPLLCQDPFIFLSECAVCVVPATNIDIHHVLRLCYLAEIVRVVSTFCMAGQDQSTSDAETSTKARFPEVSRFVNTDKVKNDLFLPEQLADFLFFIGVVFDSANMRNSCPSPDDPKYKLECVRDPNFLYAIYTMVSTYALPFVRKAAILMHVRYGIELPSIASERVDEAELQRLSYLLKLPSLHEIFASFASRSPAGYTTRFVVEGWIRHLRWVQTGNVPLRPTVSLSHPAIFELVGLPRNFDTLTDEAIRRRCPTTGKEITDPALCLFCGIIVCSQAVCCMKEGHLGGCTQHLAKCGGTIGIFIHIRKCMVLFLNMDHGTWAVAPYLDKHGEVDPALRRHHQLFLNQKRYDALLRKVWLDHGIQSLIARRLEGDVNNGGWESL</sequence>
<comment type="similarity">
    <text evidence="7 9">Belongs to the E3 ubiquitin-protein ligase UBR1-like family.</text>
</comment>
<dbReference type="CDD" id="cd16482">
    <property type="entry name" value="RING-H2_UBR1-like"/>
    <property type="match status" value="1"/>
</dbReference>
<feature type="zinc finger region" description="UBR-type" evidence="8">
    <location>
        <begin position="162"/>
        <end position="234"/>
    </location>
</feature>
<dbReference type="EMBL" id="FP929139">
    <property type="protein sequence ID" value="CBY02254.1"/>
    <property type="molecule type" value="Genomic_DNA"/>
</dbReference>
<dbReference type="EC" id="2.3.2.27" evidence="9"/>
<evidence type="ECO:0000313" key="13">
    <source>
        <dbReference type="Proteomes" id="UP000002668"/>
    </source>
</evidence>
<evidence type="ECO:0000256" key="7">
    <source>
        <dbReference type="ARBA" id="ARBA00046341"/>
    </source>
</evidence>
<dbReference type="GO" id="GO:0071596">
    <property type="term" value="P:ubiquitin-dependent protein catabolic process via the N-end rule pathway"/>
    <property type="evidence" value="ECO:0007669"/>
    <property type="project" value="UniProtKB-UniRule"/>
</dbReference>
<reference evidence="13" key="1">
    <citation type="journal article" date="2011" name="Nat. Commun.">
        <title>Effector diversification within compartments of the Leptosphaeria maculans genome affected by Repeat-Induced Point mutations.</title>
        <authorList>
            <person name="Rouxel T."/>
            <person name="Grandaubert J."/>
            <person name="Hane J.K."/>
            <person name="Hoede C."/>
            <person name="van de Wouw A.P."/>
            <person name="Couloux A."/>
            <person name="Dominguez V."/>
            <person name="Anthouard V."/>
            <person name="Bally P."/>
            <person name="Bourras S."/>
            <person name="Cozijnsen A.J."/>
            <person name="Ciuffetti L.M."/>
            <person name="Degrave A."/>
            <person name="Dilmaghani A."/>
            <person name="Duret L."/>
            <person name="Fudal I."/>
            <person name="Goodwin S.B."/>
            <person name="Gout L."/>
            <person name="Glaser N."/>
            <person name="Linglin J."/>
            <person name="Kema G.H.J."/>
            <person name="Lapalu N."/>
            <person name="Lawrence C.B."/>
            <person name="May K."/>
            <person name="Meyer M."/>
            <person name="Ollivier B."/>
            <person name="Poulain J."/>
            <person name="Schoch C.L."/>
            <person name="Simon A."/>
            <person name="Spatafora J.W."/>
            <person name="Stachowiak A."/>
            <person name="Turgeon B.G."/>
            <person name="Tyler B.M."/>
            <person name="Vincent D."/>
            <person name="Weissenbach J."/>
            <person name="Amselem J."/>
            <person name="Quesneville H."/>
            <person name="Oliver R.P."/>
            <person name="Wincker P."/>
            <person name="Balesdent M.-H."/>
            <person name="Howlett B.J."/>
        </authorList>
    </citation>
    <scope>NUCLEOTIDE SEQUENCE [LARGE SCALE GENOMIC DNA]</scope>
    <source>
        <strain evidence="13">JN3 / isolate v23.1.3 / race Av1-4-5-6-7-8</strain>
    </source>
</reference>
<dbReference type="Pfam" id="PF02207">
    <property type="entry name" value="zf-UBR"/>
    <property type="match status" value="1"/>
</dbReference>
<feature type="compositionally biased region" description="Acidic residues" evidence="10">
    <location>
        <begin position="493"/>
        <end position="503"/>
    </location>
</feature>
<evidence type="ECO:0000256" key="8">
    <source>
        <dbReference type="PROSITE-ProRule" id="PRU00508"/>
    </source>
</evidence>
<evidence type="ECO:0000259" key="11">
    <source>
        <dbReference type="PROSITE" id="PS51157"/>
    </source>
</evidence>
<accession>E5ACQ2</accession>
<dbReference type="Pfam" id="PF22960">
    <property type="entry name" value="WHD_UBR1"/>
    <property type="match status" value="1"/>
</dbReference>
<dbReference type="InParanoid" id="E5ACQ2"/>
<evidence type="ECO:0000256" key="5">
    <source>
        <dbReference type="ARBA" id="ARBA00022786"/>
    </source>
</evidence>
<dbReference type="InterPro" id="IPR036390">
    <property type="entry name" value="WH_DNA-bd_sf"/>
</dbReference>
<organism evidence="12 13">
    <name type="scientific">Leptosphaeria maculans (strain JN3 / isolate v23.1.3 / race Av1-4-5-6-7-8)</name>
    <name type="common">Blackleg fungus</name>
    <name type="synonym">Phoma lingam</name>
    <dbReference type="NCBI Taxonomy" id="985895"/>
    <lineage>
        <taxon>Eukaryota</taxon>
        <taxon>Fungi</taxon>
        <taxon>Dikarya</taxon>
        <taxon>Ascomycota</taxon>
        <taxon>Pezizomycotina</taxon>
        <taxon>Dothideomycetes</taxon>
        <taxon>Pleosporomycetidae</taxon>
        <taxon>Pleosporales</taxon>
        <taxon>Pleosporineae</taxon>
        <taxon>Leptosphaeriaceae</taxon>
        <taxon>Plenodomus</taxon>
        <taxon>Plenodomus lingam/Leptosphaeria maculans species complex</taxon>
    </lineage>
</organism>
<dbReference type="InterPro" id="IPR039164">
    <property type="entry name" value="UBR1-like"/>
</dbReference>
<feature type="domain" description="UBR-type" evidence="11">
    <location>
        <begin position="162"/>
        <end position="234"/>
    </location>
</feature>
<dbReference type="UniPathway" id="UPA00143"/>
<dbReference type="InterPro" id="IPR042065">
    <property type="entry name" value="E3_ELL-like"/>
</dbReference>
<protein>
    <recommendedName>
        <fullName evidence="9">E3 ubiquitin-protein ligase</fullName>
        <ecNumber evidence="9">2.3.2.27</ecNumber>
    </recommendedName>
</protein>
<comment type="pathway">
    <text evidence="9">Protein modification; protein ubiquitination.</text>
</comment>
<dbReference type="PANTHER" id="PTHR21497:SF24">
    <property type="entry name" value="E3 UBIQUITIN-PROTEIN LIGASE UBR1"/>
    <property type="match status" value="1"/>
</dbReference>
<proteinExistence type="inferred from homology"/>
<dbReference type="SMART" id="SM00396">
    <property type="entry name" value="ZnF_UBR1"/>
    <property type="match status" value="1"/>
</dbReference>
<dbReference type="InterPro" id="IPR003126">
    <property type="entry name" value="Znf_UBR"/>
</dbReference>
<dbReference type="GO" id="GO:0005737">
    <property type="term" value="C:cytoplasm"/>
    <property type="evidence" value="ECO:0007669"/>
    <property type="project" value="TreeGrafter"/>
</dbReference>
<feature type="region of interest" description="Disordered" evidence="10">
    <location>
        <begin position="544"/>
        <end position="610"/>
    </location>
</feature>
<keyword evidence="13" id="KW-1185">Reference proteome</keyword>
<evidence type="ECO:0000256" key="1">
    <source>
        <dbReference type="ARBA" id="ARBA00000900"/>
    </source>
</evidence>
<dbReference type="HOGENOM" id="CLU_000684_1_0_1"/>
<dbReference type="PANTHER" id="PTHR21497">
    <property type="entry name" value="UBIQUITIN LIGASE E3 ALPHA-RELATED"/>
    <property type="match status" value="1"/>
</dbReference>
<dbReference type="eggNOG" id="KOG1140">
    <property type="taxonomic scope" value="Eukaryota"/>
</dbReference>
<feature type="region of interest" description="Disordered" evidence="10">
    <location>
        <begin position="488"/>
        <end position="520"/>
    </location>
</feature>
<dbReference type="STRING" id="985895.E5ACQ2"/>
<dbReference type="PROSITE" id="PS51157">
    <property type="entry name" value="ZF_UBR"/>
    <property type="match status" value="1"/>
</dbReference>
<evidence type="ECO:0000256" key="9">
    <source>
        <dbReference type="RuleBase" id="RU366018"/>
    </source>
</evidence>
<dbReference type="FunCoup" id="E5ACQ2">
    <property type="interactions" value="634"/>
</dbReference>
<evidence type="ECO:0000256" key="10">
    <source>
        <dbReference type="SAM" id="MobiDB-lite"/>
    </source>
</evidence>
<dbReference type="Gene3D" id="1.10.10.2670">
    <property type="entry name" value="E3 ubiquitin-protein ligase"/>
    <property type="match status" value="1"/>
</dbReference>
<dbReference type="CDD" id="cd19673">
    <property type="entry name" value="UBR-box_UBR3"/>
    <property type="match status" value="1"/>
</dbReference>
<dbReference type="GO" id="GO:0016567">
    <property type="term" value="P:protein ubiquitination"/>
    <property type="evidence" value="ECO:0007669"/>
    <property type="project" value="UniProtKB-UniRule"/>
</dbReference>